<dbReference type="EMBL" id="DF196821">
    <property type="protein sequence ID" value="GAD31975.1"/>
    <property type="molecule type" value="Genomic_DNA"/>
</dbReference>
<accession>V5F3M3</accession>
<gene>
    <name evidence="1" type="ORF">PLEI_3641</name>
</gene>
<organism evidence="1 2">
    <name type="scientific">Photobacterium leiognathi lrivu.4.1</name>
    <dbReference type="NCBI Taxonomy" id="1248232"/>
    <lineage>
        <taxon>Bacteria</taxon>
        <taxon>Pseudomonadati</taxon>
        <taxon>Pseudomonadota</taxon>
        <taxon>Gammaproteobacteria</taxon>
        <taxon>Vibrionales</taxon>
        <taxon>Vibrionaceae</taxon>
        <taxon>Photobacterium</taxon>
    </lineage>
</organism>
<proteinExistence type="predicted"/>
<dbReference type="AlphaFoldDB" id="V5F3M3"/>
<dbReference type="HOGENOM" id="CLU_3219909_0_0_6"/>
<dbReference type="Proteomes" id="UP000030675">
    <property type="component" value="Unassembled WGS sequence"/>
</dbReference>
<evidence type="ECO:0000313" key="2">
    <source>
        <dbReference type="Proteomes" id="UP000030675"/>
    </source>
</evidence>
<name>V5F3M3_PHOLE</name>
<evidence type="ECO:0000313" key="1">
    <source>
        <dbReference type="EMBL" id="GAD31975.1"/>
    </source>
</evidence>
<sequence length="44" mass="5044">MCVCICADYGFIAKIKGNLKVLFIAKSFNIKDEIYGPKEVFYIH</sequence>
<reference evidence="2" key="1">
    <citation type="submission" date="2012-12" db="EMBL/GenBank/DDBJ databases">
        <title>Genome Sequence of Photobacterium leiognathi lrivu.4.1.</title>
        <authorList>
            <person name="Urbanczyk H."/>
            <person name="Ogura Y."/>
            <person name="Hayashi T."/>
            <person name="Dunlap P.V."/>
        </authorList>
    </citation>
    <scope>NUCLEOTIDE SEQUENCE [LARGE SCALE GENOMIC DNA]</scope>
    <source>
        <strain evidence="2">lrivu.4.1</strain>
    </source>
</reference>
<protein>
    <submittedName>
        <fullName evidence="1">Uncharacterized protein</fullName>
    </submittedName>
</protein>